<protein>
    <submittedName>
        <fullName evidence="1">Uncharacterized protein</fullName>
    </submittedName>
</protein>
<accession>A0A5J6MRA2</accession>
<dbReference type="RefSeq" id="WP_151178716.1">
    <property type="nucleotide sequence ID" value="NZ_CP042906.1"/>
</dbReference>
<dbReference type="AlphaFoldDB" id="A0A5J6MRA2"/>
<evidence type="ECO:0000313" key="2">
    <source>
        <dbReference type="Proteomes" id="UP000326202"/>
    </source>
</evidence>
<dbReference type="EMBL" id="CP042906">
    <property type="protein sequence ID" value="QEX18570.1"/>
    <property type="molecule type" value="Genomic_DNA"/>
</dbReference>
<dbReference type="Proteomes" id="UP000326202">
    <property type="component" value="Chromosome"/>
</dbReference>
<name>A0A5J6MRA2_9PROT</name>
<organism evidence="1 2">
    <name type="scientific">Hypericibacter terrae</name>
    <dbReference type="NCBI Taxonomy" id="2602015"/>
    <lineage>
        <taxon>Bacteria</taxon>
        <taxon>Pseudomonadati</taxon>
        <taxon>Pseudomonadota</taxon>
        <taxon>Alphaproteobacteria</taxon>
        <taxon>Rhodospirillales</taxon>
        <taxon>Dongiaceae</taxon>
        <taxon>Hypericibacter</taxon>
    </lineage>
</organism>
<sequence length="98" mass="10166">MAGNPSLQTTYRQGTHQKVAFTGTAGTIANGFGAQTKTVRVIVTAAACVKIANSPTATTSDMYMAANLPEYFTVTPGQKVSAVQISAGGDLHVTEMDQ</sequence>
<dbReference type="OrthoDB" id="8235443at2"/>
<reference evidence="1 2" key="1">
    <citation type="submission" date="2019-08" db="EMBL/GenBank/DDBJ databases">
        <title>Hyperibacter terrae gen. nov., sp. nov. and Hyperibacter viscosus sp. nov., two new members in the family Rhodospirillaceae isolated from the rhizosphere of Hypericum perforatum.</title>
        <authorList>
            <person name="Noviana Z."/>
        </authorList>
    </citation>
    <scope>NUCLEOTIDE SEQUENCE [LARGE SCALE GENOMIC DNA]</scope>
    <source>
        <strain evidence="1 2">R5913</strain>
    </source>
</reference>
<proteinExistence type="predicted"/>
<dbReference type="KEGG" id="htq:FRZ44_38770"/>
<evidence type="ECO:0000313" key="1">
    <source>
        <dbReference type="EMBL" id="QEX18570.1"/>
    </source>
</evidence>
<gene>
    <name evidence="1" type="ORF">FRZ44_38770</name>
</gene>
<keyword evidence="2" id="KW-1185">Reference proteome</keyword>